<feature type="compositionally biased region" description="Basic and acidic residues" evidence="1">
    <location>
        <begin position="1"/>
        <end position="21"/>
    </location>
</feature>
<feature type="compositionally biased region" description="Low complexity" evidence="1">
    <location>
        <begin position="362"/>
        <end position="374"/>
    </location>
</feature>
<evidence type="ECO:0000313" key="3">
    <source>
        <dbReference type="Proteomes" id="UP000788993"/>
    </source>
</evidence>
<feature type="region of interest" description="Disordered" evidence="1">
    <location>
        <begin position="1"/>
        <end position="46"/>
    </location>
</feature>
<gene>
    <name evidence="2" type="ORF">OGATHE_003125</name>
</gene>
<evidence type="ECO:0000256" key="1">
    <source>
        <dbReference type="SAM" id="MobiDB-lite"/>
    </source>
</evidence>
<dbReference type="AlphaFoldDB" id="A0A9P8PA57"/>
<dbReference type="EMBL" id="JAEUBD010001062">
    <property type="protein sequence ID" value="KAH3667602.1"/>
    <property type="molecule type" value="Genomic_DNA"/>
</dbReference>
<reference evidence="2" key="2">
    <citation type="submission" date="2021-01" db="EMBL/GenBank/DDBJ databases">
        <authorList>
            <person name="Schikora-Tamarit M.A."/>
        </authorList>
    </citation>
    <scope>NUCLEOTIDE SEQUENCE</scope>
    <source>
        <strain evidence="2">NCAIM Y.01608</strain>
    </source>
</reference>
<keyword evidence="3" id="KW-1185">Reference proteome</keyword>
<proteinExistence type="predicted"/>
<accession>A0A9P8PA57</accession>
<organism evidence="2 3">
    <name type="scientific">Ogataea polymorpha</name>
    <dbReference type="NCBI Taxonomy" id="460523"/>
    <lineage>
        <taxon>Eukaryota</taxon>
        <taxon>Fungi</taxon>
        <taxon>Dikarya</taxon>
        <taxon>Ascomycota</taxon>
        <taxon>Saccharomycotina</taxon>
        <taxon>Pichiomycetes</taxon>
        <taxon>Pichiales</taxon>
        <taxon>Pichiaceae</taxon>
        <taxon>Ogataea</taxon>
    </lineage>
</organism>
<reference evidence="2" key="1">
    <citation type="journal article" date="2021" name="Open Biol.">
        <title>Shared evolutionary footprints suggest mitochondrial oxidative damage underlies multiple complex I losses in fungi.</title>
        <authorList>
            <person name="Schikora-Tamarit M.A."/>
            <person name="Marcet-Houben M."/>
            <person name="Nosek J."/>
            <person name="Gabaldon T."/>
        </authorList>
    </citation>
    <scope>NUCLEOTIDE SEQUENCE</scope>
    <source>
        <strain evidence="2">NCAIM Y.01608</strain>
    </source>
</reference>
<protein>
    <submittedName>
        <fullName evidence="2">Uncharacterized protein</fullName>
    </submittedName>
</protein>
<feature type="region of interest" description="Disordered" evidence="1">
    <location>
        <begin position="342"/>
        <end position="374"/>
    </location>
</feature>
<dbReference type="Proteomes" id="UP000788993">
    <property type="component" value="Unassembled WGS sequence"/>
</dbReference>
<sequence length="374" mass="41326">MSRETFEDFREDKSLEAAPETKRHKHDRQTVVADRSSQSPEIQHRDDDEMIQEYEDDLKIELEALRQQTQTARAEENTTILGCFIAINAATKNVLSPISLTTIIDVDMKNTSEWRGDSASAFNASEPFAATALRIMPSTVLHATVFESILPLVFSNSLDHQRLEILHKSLIRPAKGFTHGTDRVAFHLLGQLQCLIDLLFLGLTNVEPVHHFRQVGRALSAWSALTATFVLVERQKPLNTTQDVGLLIEHNDRCLDDPPGITASRLSQPPLTPPQCLSINSFMEIDISSSTVQGSFTLPEMQNNLVPELRSRPKLLNHFPPRRQIVGATATVSTLVTVLGRPKRPTPAGNGGFSLGLPAFPSSDSMSAVSSPHT</sequence>
<name>A0A9P8PA57_9ASCO</name>
<comment type="caution">
    <text evidence="2">The sequence shown here is derived from an EMBL/GenBank/DDBJ whole genome shotgun (WGS) entry which is preliminary data.</text>
</comment>
<evidence type="ECO:0000313" key="2">
    <source>
        <dbReference type="EMBL" id="KAH3667602.1"/>
    </source>
</evidence>